<dbReference type="AlphaFoldDB" id="R4YZL0"/>
<dbReference type="PROSITE" id="PS00061">
    <property type="entry name" value="ADH_SHORT"/>
    <property type="match status" value="1"/>
</dbReference>
<name>R4YZL0_9ACTN</name>
<dbReference type="InterPro" id="IPR020904">
    <property type="entry name" value="Sc_DH/Rdtase_CS"/>
</dbReference>
<comment type="caution">
    <text evidence="3">The sequence shown here is derived from an EMBL/GenBank/DDBJ whole genome shotgun (WGS) entry which is preliminary data.</text>
</comment>
<comment type="similarity">
    <text evidence="1">Belongs to the NAD(P)-dependent epimerase/dehydratase family.</text>
</comment>
<proteinExistence type="inferred from homology"/>
<dbReference type="InterPro" id="IPR036291">
    <property type="entry name" value="NAD(P)-bd_dom_sf"/>
</dbReference>
<dbReference type="Gene3D" id="3.90.25.10">
    <property type="entry name" value="UDP-galactose 4-epimerase, domain 1"/>
    <property type="match status" value="1"/>
</dbReference>
<gene>
    <name evidence="3" type="ORF">BN381_330084</name>
</gene>
<feature type="domain" description="NAD-dependent epimerase/dehydratase" evidence="2">
    <location>
        <begin position="13"/>
        <end position="249"/>
    </location>
</feature>
<evidence type="ECO:0000313" key="4">
    <source>
        <dbReference type="Proteomes" id="UP000018291"/>
    </source>
</evidence>
<dbReference type="STRING" id="1229780.BN381_330084"/>
<evidence type="ECO:0000256" key="1">
    <source>
        <dbReference type="ARBA" id="ARBA00007637"/>
    </source>
</evidence>
<dbReference type="Proteomes" id="UP000018291">
    <property type="component" value="Unassembled WGS sequence"/>
</dbReference>
<dbReference type="RefSeq" id="WP_012227684.1">
    <property type="nucleotide sequence ID" value="NZ_HG422565.1"/>
</dbReference>
<dbReference type="SUPFAM" id="SSF51735">
    <property type="entry name" value="NAD(P)-binding Rossmann-fold domains"/>
    <property type="match status" value="1"/>
</dbReference>
<reference evidence="3 4" key="1">
    <citation type="journal article" date="2013" name="ISME J.">
        <title>Metabolic model for the filamentous 'Candidatus Microthrix parvicella' based on genomic and metagenomic analyses.</title>
        <authorList>
            <person name="Jon McIlroy S."/>
            <person name="Kristiansen R."/>
            <person name="Albertsen M."/>
            <person name="Michael Karst S."/>
            <person name="Rossetti S."/>
            <person name="Lund Nielsen J."/>
            <person name="Tandoi V."/>
            <person name="James Seviour R."/>
            <person name="Nielsen P.H."/>
        </authorList>
    </citation>
    <scope>NUCLEOTIDE SEQUENCE [LARGE SCALE GENOMIC DNA]</scope>
    <source>
        <strain evidence="3 4">RN1</strain>
    </source>
</reference>
<keyword evidence="4" id="KW-1185">Reference proteome</keyword>
<dbReference type="InterPro" id="IPR001509">
    <property type="entry name" value="Epimerase_deHydtase"/>
</dbReference>
<evidence type="ECO:0000259" key="2">
    <source>
        <dbReference type="Pfam" id="PF01370"/>
    </source>
</evidence>
<dbReference type="Pfam" id="PF01370">
    <property type="entry name" value="Epimerase"/>
    <property type="match status" value="1"/>
</dbReference>
<protein>
    <submittedName>
        <fullName evidence="3">NAD-dependent epimerase/dehydratase</fullName>
    </submittedName>
</protein>
<dbReference type="OrthoDB" id="9801785at2"/>
<sequence length="328" mass="34388">MEAEGSEVGGSWCVVGGAGFIGSHLVERLLGEGRAQRVVVLDNLSSGSREQLGASLHDERVSLVVGDCGDPSVTVPALAGIDVVVHLASNPDIARAVTEPEIDFDSGTRLSNTVVEASRRNGVGTVVYASGSGVYGDLGDFEIPEDHGPLRPVSTYGASKLAGEALVCSYAHMFGLRGRAFRFANVVGPRQTHGVGYDFLAKLGRSPGLLEILGDGRQSKCYIAVEDVLDAILGVLDANDHRPYEVYNVSTDDALSVDDIGRAACRALGLDPAAVTFAHTGGRVGWRGDVPVVRLDTSRIRGTGWQPKRTSAQAMDWALASMGGAQTG</sequence>
<dbReference type="HOGENOM" id="CLU_007383_1_7_11"/>
<dbReference type="PANTHER" id="PTHR43000">
    <property type="entry name" value="DTDP-D-GLUCOSE 4,6-DEHYDRATASE-RELATED"/>
    <property type="match status" value="1"/>
</dbReference>
<dbReference type="Gene3D" id="3.40.50.720">
    <property type="entry name" value="NAD(P)-binding Rossmann-like Domain"/>
    <property type="match status" value="1"/>
</dbReference>
<dbReference type="EMBL" id="CANL01000027">
    <property type="protein sequence ID" value="CCM64099.1"/>
    <property type="molecule type" value="Genomic_DNA"/>
</dbReference>
<evidence type="ECO:0000313" key="3">
    <source>
        <dbReference type="EMBL" id="CCM64099.1"/>
    </source>
</evidence>
<accession>R4YZL0</accession>
<organism evidence="3 4">
    <name type="scientific">Candidatus Neomicrothrix parvicella RN1</name>
    <dbReference type="NCBI Taxonomy" id="1229780"/>
    <lineage>
        <taxon>Bacteria</taxon>
        <taxon>Bacillati</taxon>
        <taxon>Actinomycetota</taxon>
        <taxon>Acidimicrobiia</taxon>
        <taxon>Acidimicrobiales</taxon>
        <taxon>Microthrixaceae</taxon>
        <taxon>Candidatus Neomicrothrix</taxon>
    </lineage>
</organism>
<dbReference type="eggNOG" id="COG0451">
    <property type="taxonomic scope" value="Bacteria"/>
</dbReference>